<dbReference type="Pfam" id="PF19305">
    <property type="entry name" value="MmgE_PrpD_C"/>
    <property type="match status" value="1"/>
</dbReference>
<dbReference type="AlphaFoldDB" id="A0A1G6QRX3"/>
<dbReference type="EMBL" id="FMYQ01000012">
    <property type="protein sequence ID" value="SDC95100.1"/>
    <property type="molecule type" value="Genomic_DNA"/>
</dbReference>
<dbReference type="PANTHER" id="PTHR16943:SF8">
    <property type="entry name" value="2-METHYLCITRATE DEHYDRATASE"/>
    <property type="match status" value="1"/>
</dbReference>
<dbReference type="InterPro" id="IPR042188">
    <property type="entry name" value="MmgE/PrpD_sf_2"/>
</dbReference>
<dbReference type="GO" id="GO:0016829">
    <property type="term" value="F:lyase activity"/>
    <property type="evidence" value="ECO:0007669"/>
    <property type="project" value="InterPro"/>
</dbReference>
<dbReference type="Proteomes" id="UP000198908">
    <property type="component" value="Unassembled WGS sequence"/>
</dbReference>
<sequence length="464" mass="48244">MNAPHVAGATALQRIAQWVCGDAVERMPEAGLATARLAFADTLAVTLIGSRRAAPRIVASLDASSAGREVASLVGMRSRASLARAAFVNGTSAHADLFDDNSAPMIAHPSAPLVSALFALAQACGASGRDLLYAYCAGFEVGVSLGRALNPRIYEQGWHVTRVLGVLGTTAACCRLAGLGEAATVNALGIATSAAGGLRQHFGTMTMALHAGWTARDAIEATLLAQRGFDADAAGLDGRYGLVSVFADMPFEMPALGAPFELVDSGIIFKPWPCGAPTHAAVDAALALRGARGIAPAQVEHVVCRVHPWNAMTLREEPPSTPNQARVNLRFCVAAALRFGRLTPDEFSAEALHDPMLVRLMQAFEIRIDDSLPDNGEFPAAVDIRLSDGTTVTERREVPPGGSGRRLGETEIHAKFRACAAGVLDGAARDDALAALAQLDALAGVGPLARLLEGNGPLATAPQS</sequence>
<accession>A0A1G6QRX3</accession>
<evidence type="ECO:0000313" key="4">
    <source>
        <dbReference type="EMBL" id="SDC95100.1"/>
    </source>
</evidence>
<dbReference type="InterPro" id="IPR042183">
    <property type="entry name" value="MmgE/PrpD_sf_1"/>
</dbReference>
<dbReference type="InterPro" id="IPR036148">
    <property type="entry name" value="MmgE/PrpD_sf"/>
</dbReference>
<name>A0A1G6QRX3_9BURK</name>
<dbReference type="InterPro" id="IPR045337">
    <property type="entry name" value="MmgE_PrpD_C"/>
</dbReference>
<evidence type="ECO:0000259" key="2">
    <source>
        <dbReference type="Pfam" id="PF03972"/>
    </source>
</evidence>
<evidence type="ECO:0000313" key="5">
    <source>
        <dbReference type="Proteomes" id="UP000198908"/>
    </source>
</evidence>
<dbReference type="InterPro" id="IPR045336">
    <property type="entry name" value="MmgE_PrpD_N"/>
</dbReference>
<comment type="similarity">
    <text evidence="1">Belongs to the PrpD family.</text>
</comment>
<feature type="domain" description="MmgE/PrpD N-terminal" evidence="2">
    <location>
        <begin position="13"/>
        <end position="248"/>
    </location>
</feature>
<keyword evidence="5" id="KW-1185">Reference proteome</keyword>
<dbReference type="PANTHER" id="PTHR16943">
    <property type="entry name" value="2-METHYLCITRATE DEHYDRATASE-RELATED"/>
    <property type="match status" value="1"/>
</dbReference>
<gene>
    <name evidence="4" type="ORF">SAMN05421548_11286</name>
</gene>
<protein>
    <submittedName>
        <fullName evidence="4">2-methylcitrate dehydratase PrpD</fullName>
    </submittedName>
</protein>
<dbReference type="OrthoDB" id="9797528at2"/>
<evidence type="ECO:0000256" key="1">
    <source>
        <dbReference type="ARBA" id="ARBA00006174"/>
    </source>
</evidence>
<reference evidence="5" key="1">
    <citation type="submission" date="2016-09" db="EMBL/GenBank/DDBJ databases">
        <authorList>
            <person name="Varghese N."/>
            <person name="Submissions S."/>
        </authorList>
    </citation>
    <scope>NUCLEOTIDE SEQUENCE [LARGE SCALE GENOMIC DNA]</scope>
    <source>
        <strain evidence="5">TNe-862</strain>
    </source>
</reference>
<dbReference type="STRING" id="416944.SAMN05421548_11286"/>
<proteinExistence type="inferred from homology"/>
<organism evidence="4 5">
    <name type="scientific">Paraburkholderia lycopersici</name>
    <dbReference type="NCBI Taxonomy" id="416944"/>
    <lineage>
        <taxon>Bacteria</taxon>
        <taxon>Pseudomonadati</taxon>
        <taxon>Pseudomonadota</taxon>
        <taxon>Betaproteobacteria</taxon>
        <taxon>Burkholderiales</taxon>
        <taxon>Burkholderiaceae</taxon>
        <taxon>Paraburkholderia</taxon>
    </lineage>
</organism>
<dbReference type="RefSeq" id="WP_091997770.1">
    <property type="nucleotide sequence ID" value="NZ_FMYQ01000012.1"/>
</dbReference>
<dbReference type="Gene3D" id="3.30.1330.120">
    <property type="entry name" value="2-methylcitrate dehydratase PrpD"/>
    <property type="match status" value="1"/>
</dbReference>
<evidence type="ECO:0000259" key="3">
    <source>
        <dbReference type="Pfam" id="PF19305"/>
    </source>
</evidence>
<dbReference type="SUPFAM" id="SSF103378">
    <property type="entry name" value="2-methylcitrate dehydratase PrpD"/>
    <property type="match status" value="1"/>
</dbReference>
<dbReference type="Pfam" id="PF03972">
    <property type="entry name" value="MmgE_PrpD_N"/>
    <property type="match status" value="1"/>
</dbReference>
<feature type="domain" description="MmgE/PrpD C-terminal" evidence="3">
    <location>
        <begin position="272"/>
        <end position="431"/>
    </location>
</feature>
<dbReference type="Gene3D" id="1.10.4100.10">
    <property type="entry name" value="2-methylcitrate dehydratase PrpD"/>
    <property type="match status" value="1"/>
</dbReference>
<dbReference type="InterPro" id="IPR005656">
    <property type="entry name" value="MmgE_PrpD"/>
</dbReference>